<accession>A0ACC2G620</accession>
<protein>
    <submittedName>
        <fullName evidence="1">Uncharacterized protein</fullName>
    </submittedName>
</protein>
<dbReference type="EMBL" id="CM055744">
    <property type="protein sequence ID" value="KAJ7999002.1"/>
    <property type="molecule type" value="Genomic_DNA"/>
</dbReference>
<evidence type="ECO:0000313" key="1">
    <source>
        <dbReference type="EMBL" id="KAJ7999002.1"/>
    </source>
</evidence>
<proteinExistence type="predicted"/>
<keyword evidence="2" id="KW-1185">Reference proteome</keyword>
<dbReference type="Proteomes" id="UP001157502">
    <property type="component" value="Chromosome 17"/>
</dbReference>
<evidence type="ECO:0000313" key="2">
    <source>
        <dbReference type="Proteomes" id="UP001157502"/>
    </source>
</evidence>
<sequence>MSPSVMAQSVQAKQQLQHYLEKGVPLEPFMHQVGGHSCVLRFGEQTICKPLIPREHQFYKSLPSAMRKFTPQYRGVVSVSFEEDEEGNVCLIAYPLHGDSGVGDMENIHSSVNGETNGKALQWANKEQPPRSTKDPLSNMSHDHEEMEWVKQEEVLLEGRNSLQHNPWRLKLQQKHLQRMKENAKHRNQYKFILLENLTWRHTVPCVLDLKMGTRQHGDNVSEEKKVMQIRKCQQSTSASIGVRLCGMQVYQSDLDQLIFMDKYTGRKLTLSGFKEALFQFFHDGRQLRHELLSPVLLRLREMQAALEGCESYRFYSSSLLIIYNGELPTTHRGPEAGLSEEEEDVEEEEDQGAGAFGFPHSSTSCSTTSDGPAARHHLLLSDPDPGSAVDVRMIDFAHTTCPDNGDDGVVHEGQDTGYIFGLQNLITIISQLKDHGAD</sequence>
<reference evidence="1" key="1">
    <citation type="submission" date="2021-05" db="EMBL/GenBank/DDBJ databases">
        <authorList>
            <person name="Pan Q."/>
            <person name="Jouanno E."/>
            <person name="Zahm M."/>
            <person name="Klopp C."/>
            <person name="Cabau C."/>
            <person name="Louis A."/>
            <person name="Berthelot C."/>
            <person name="Parey E."/>
            <person name="Roest Crollius H."/>
            <person name="Montfort J."/>
            <person name="Robinson-Rechavi M."/>
            <person name="Bouchez O."/>
            <person name="Lampietro C."/>
            <person name="Lopez Roques C."/>
            <person name="Donnadieu C."/>
            <person name="Postlethwait J."/>
            <person name="Bobe J."/>
            <person name="Dillon D."/>
            <person name="Chandos A."/>
            <person name="von Hippel F."/>
            <person name="Guiguen Y."/>
        </authorList>
    </citation>
    <scope>NUCLEOTIDE SEQUENCE</scope>
    <source>
        <strain evidence="1">YG-Jan2019</strain>
    </source>
</reference>
<organism evidence="1 2">
    <name type="scientific">Dallia pectoralis</name>
    <name type="common">Alaska blackfish</name>
    <dbReference type="NCBI Taxonomy" id="75939"/>
    <lineage>
        <taxon>Eukaryota</taxon>
        <taxon>Metazoa</taxon>
        <taxon>Chordata</taxon>
        <taxon>Craniata</taxon>
        <taxon>Vertebrata</taxon>
        <taxon>Euteleostomi</taxon>
        <taxon>Actinopterygii</taxon>
        <taxon>Neopterygii</taxon>
        <taxon>Teleostei</taxon>
        <taxon>Protacanthopterygii</taxon>
        <taxon>Esociformes</taxon>
        <taxon>Umbridae</taxon>
        <taxon>Dallia</taxon>
    </lineage>
</organism>
<comment type="caution">
    <text evidence="1">The sequence shown here is derived from an EMBL/GenBank/DDBJ whole genome shotgun (WGS) entry which is preliminary data.</text>
</comment>
<gene>
    <name evidence="1" type="ORF">DPEC_G00210860</name>
</gene>
<name>A0ACC2G620_DALPE</name>